<sequence length="460" mass="46490">MSATDTGGGTHGRQPGPDPEPGSDLRTDSVSRRRRVVPRGRRGPLLIGVAVAVAAVAVGGAIGLDPGGDEDPPSGGRGGTSVEVTRRTLVDQTAVDGTLGHGPEILLPVKAEGTVTWLPEQGDRITRGATVLRVDDRPVTLLYGALPMYRDLGPGDTGTPDAAGSGETGGTAAPSGTSGAESAEGTDDAKGAGNGTEGSAGTTGGDRDTSVGDAPAGAATGSTGMDVRQFETNLAALGYIDFTVDDRYTAKTAAAVKRWQKHLGVPETGRIAVGDVVYTSGRITVGRVAVRVGAQASPEALGYTGGERRVTVEASAQDGAWAVRGTRVTVEVPGGEPVEGRVRSVSREMRSAEGADPEGGGKAEGAQDATFTVTIRLLDQSAIGRTESAPVTVRYVSDRKAGVLAVPVAALVALAEGGHGLERAGAEGGFVAVRTGLFAEGMVEVSGRGVRAGMKVRVPE</sequence>
<organism evidence="4 5">
    <name type="scientific">Streptomyces uncialis</name>
    <dbReference type="NCBI Taxonomy" id="1048205"/>
    <lineage>
        <taxon>Bacteria</taxon>
        <taxon>Bacillati</taxon>
        <taxon>Actinomycetota</taxon>
        <taxon>Actinomycetes</taxon>
        <taxon>Kitasatosporales</taxon>
        <taxon>Streptomycetaceae</taxon>
        <taxon>Streptomyces</taxon>
    </lineage>
</organism>
<keyword evidence="5" id="KW-1185">Reference proteome</keyword>
<evidence type="ECO:0000313" key="5">
    <source>
        <dbReference type="Proteomes" id="UP000186455"/>
    </source>
</evidence>
<feature type="compositionally biased region" description="Basic and acidic residues" evidence="1">
    <location>
        <begin position="344"/>
        <end position="353"/>
    </location>
</feature>
<comment type="caution">
    <text evidence="4">The sequence shown here is derived from an EMBL/GenBank/DDBJ whole genome shotgun (WGS) entry which is preliminary data.</text>
</comment>
<accession>A0A1Q4UZ82</accession>
<feature type="compositionally biased region" description="Gly residues" evidence="1">
    <location>
        <begin position="1"/>
        <end position="11"/>
    </location>
</feature>
<evidence type="ECO:0000256" key="2">
    <source>
        <dbReference type="SAM" id="Phobius"/>
    </source>
</evidence>
<dbReference type="InterPro" id="IPR036366">
    <property type="entry name" value="PGBDSf"/>
</dbReference>
<dbReference type="STRING" id="1048205.AB852_30150"/>
<evidence type="ECO:0000256" key="1">
    <source>
        <dbReference type="SAM" id="MobiDB-lite"/>
    </source>
</evidence>
<feature type="region of interest" description="Disordered" evidence="1">
    <location>
        <begin position="344"/>
        <end position="366"/>
    </location>
</feature>
<evidence type="ECO:0000259" key="3">
    <source>
        <dbReference type="Pfam" id="PF01471"/>
    </source>
</evidence>
<name>A0A1Q4UZ82_9ACTN</name>
<dbReference type="AlphaFoldDB" id="A0A1Q4UZ82"/>
<feature type="domain" description="Peptidoglycan binding-like" evidence="3">
    <location>
        <begin position="224"/>
        <end position="270"/>
    </location>
</feature>
<dbReference type="Pfam" id="PF01471">
    <property type="entry name" value="PG_binding_1"/>
    <property type="match status" value="1"/>
</dbReference>
<feature type="compositionally biased region" description="Low complexity" evidence="1">
    <location>
        <begin position="162"/>
        <end position="183"/>
    </location>
</feature>
<feature type="compositionally biased region" description="Gly residues" evidence="1">
    <location>
        <begin position="192"/>
        <end position="204"/>
    </location>
</feature>
<feature type="region of interest" description="Disordered" evidence="1">
    <location>
        <begin position="149"/>
        <end position="223"/>
    </location>
</feature>
<gene>
    <name evidence="4" type="ORF">AB852_30150</name>
</gene>
<reference evidence="4 5" key="1">
    <citation type="submission" date="2015-06" db="EMBL/GenBank/DDBJ databases">
        <title>Cloning and characterization of the uncialamcin biosynthetic gene cluster.</title>
        <authorList>
            <person name="Yan X."/>
            <person name="Huang T."/>
            <person name="Ge H."/>
            <person name="Shen B."/>
        </authorList>
    </citation>
    <scope>NUCLEOTIDE SEQUENCE [LARGE SCALE GENOMIC DNA]</scope>
    <source>
        <strain evidence="4 5">DCA2648</strain>
    </source>
</reference>
<dbReference type="Proteomes" id="UP000186455">
    <property type="component" value="Unassembled WGS sequence"/>
</dbReference>
<protein>
    <recommendedName>
        <fullName evidence="3">Peptidoglycan binding-like domain-containing protein</fullName>
    </recommendedName>
</protein>
<dbReference type="Gene3D" id="1.10.101.10">
    <property type="entry name" value="PGBD-like superfamily/PGBD"/>
    <property type="match status" value="1"/>
</dbReference>
<dbReference type="InterPro" id="IPR002477">
    <property type="entry name" value="Peptidoglycan-bd-like"/>
</dbReference>
<feature type="transmembrane region" description="Helical" evidence="2">
    <location>
        <begin position="43"/>
        <end position="64"/>
    </location>
</feature>
<keyword evidence="2" id="KW-0812">Transmembrane</keyword>
<evidence type="ECO:0000313" key="4">
    <source>
        <dbReference type="EMBL" id="OKH90829.1"/>
    </source>
</evidence>
<dbReference type="SUPFAM" id="SSF47090">
    <property type="entry name" value="PGBD-like"/>
    <property type="match status" value="1"/>
</dbReference>
<proteinExistence type="predicted"/>
<keyword evidence="2" id="KW-1133">Transmembrane helix</keyword>
<dbReference type="EMBL" id="LFBV01000010">
    <property type="protein sequence ID" value="OKH90829.1"/>
    <property type="molecule type" value="Genomic_DNA"/>
</dbReference>
<dbReference type="RefSeq" id="WP_073793490.1">
    <property type="nucleotide sequence ID" value="NZ_LFBV01000010.1"/>
</dbReference>
<dbReference type="InterPro" id="IPR036365">
    <property type="entry name" value="PGBD-like_sf"/>
</dbReference>
<keyword evidence="2" id="KW-0472">Membrane</keyword>
<feature type="region of interest" description="Disordered" evidence="1">
    <location>
        <begin position="1"/>
        <end position="37"/>
    </location>
</feature>